<evidence type="ECO:0000259" key="1">
    <source>
        <dbReference type="PROSITE" id="PS50853"/>
    </source>
</evidence>
<dbReference type="PANTHER" id="PTHR23278">
    <property type="entry name" value="SIDESTEP PROTEIN"/>
    <property type="match status" value="1"/>
</dbReference>
<dbReference type="InterPro" id="IPR036116">
    <property type="entry name" value="FN3_sf"/>
</dbReference>
<protein>
    <recommendedName>
        <fullName evidence="1">Fibronectin type-III domain-containing protein</fullName>
    </recommendedName>
</protein>
<gene>
    <name evidence="2" type="primary">AVEN_140776_1</name>
    <name evidence="2" type="ORF">CEXT_549601</name>
</gene>
<evidence type="ECO:0000313" key="3">
    <source>
        <dbReference type="Proteomes" id="UP001054945"/>
    </source>
</evidence>
<evidence type="ECO:0000313" key="2">
    <source>
        <dbReference type="EMBL" id="GIY03505.1"/>
    </source>
</evidence>
<dbReference type="PANTHER" id="PTHR23278:SF19">
    <property type="entry name" value="OBSCURIN"/>
    <property type="match status" value="1"/>
</dbReference>
<accession>A0AAV4Q3B6</accession>
<dbReference type="PROSITE" id="PS50853">
    <property type="entry name" value="FN3"/>
    <property type="match status" value="1"/>
</dbReference>
<dbReference type="AlphaFoldDB" id="A0AAV4Q3B6"/>
<dbReference type="InterPro" id="IPR003961">
    <property type="entry name" value="FN3_dom"/>
</dbReference>
<dbReference type="EMBL" id="BPLR01005588">
    <property type="protein sequence ID" value="GIY03505.1"/>
    <property type="molecule type" value="Genomic_DNA"/>
</dbReference>
<dbReference type="InterPro" id="IPR013783">
    <property type="entry name" value="Ig-like_fold"/>
</dbReference>
<organism evidence="2 3">
    <name type="scientific">Caerostris extrusa</name>
    <name type="common">Bark spider</name>
    <name type="synonym">Caerostris bankana</name>
    <dbReference type="NCBI Taxonomy" id="172846"/>
    <lineage>
        <taxon>Eukaryota</taxon>
        <taxon>Metazoa</taxon>
        <taxon>Ecdysozoa</taxon>
        <taxon>Arthropoda</taxon>
        <taxon>Chelicerata</taxon>
        <taxon>Arachnida</taxon>
        <taxon>Araneae</taxon>
        <taxon>Araneomorphae</taxon>
        <taxon>Entelegynae</taxon>
        <taxon>Araneoidea</taxon>
        <taxon>Araneidae</taxon>
        <taxon>Caerostris</taxon>
    </lineage>
</organism>
<feature type="domain" description="Fibronectin type-III" evidence="1">
    <location>
        <begin position="24"/>
        <end position="115"/>
    </location>
</feature>
<dbReference type="Gene3D" id="2.60.40.10">
    <property type="entry name" value="Immunoglobulins"/>
    <property type="match status" value="1"/>
</dbReference>
<keyword evidence="3" id="KW-1185">Reference proteome</keyword>
<dbReference type="SUPFAM" id="SSF49265">
    <property type="entry name" value="Fibronectin type III"/>
    <property type="match status" value="1"/>
</dbReference>
<reference evidence="2 3" key="1">
    <citation type="submission" date="2021-06" db="EMBL/GenBank/DDBJ databases">
        <title>Caerostris extrusa draft genome.</title>
        <authorList>
            <person name="Kono N."/>
            <person name="Arakawa K."/>
        </authorList>
    </citation>
    <scope>NUCLEOTIDE SEQUENCE [LARGE SCALE GENOMIC DNA]</scope>
</reference>
<dbReference type="Proteomes" id="UP001054945">
    <property type="component" value="Unassembled WGS sequence"/>
</dbReference>
<proteinExistence type="predicted"/>
<sequence>MNPLKCIISDQPECHFVSYRTPDQVRNCSVTNYTSDSLRVECEEGYDGGLQQKFYLEVYNEAQEYLEKNLTRLEPVFYVQDITSSTEYILVIYAANMKGRSPSVVIKGSTEAAPRSEQGCNLVT</sequence>
<comment type="caution">
    <text evidence="2">The sequence shown here is derived from an EMBL/GenBank/DDBJ whole genome shotgun (WGS) entry which is preliminary data.</text>
</comment>
<name>A0AAV4Q3B6_CAEEX</name>
<dbReference type="CDD" id="cd00063">
    <property type="entry name" value="FN3"/>
    <property type="match status" value="1"/>
</dbReference>